<proteinExistence type="predicted"/>
<reference evidence="1 2" key="1">
    <citation type="submission" date="2015-06" db="EMBL/GenBank/DDBJ databases">
        <title>Improved classification and identification of acetic acid bacteria using matrix-assisted laser desorption/ionization time-of-flight mass spectrometry; Gluconobacter nephelii and Gluconobacter uchimurae are later heterotypic synonyms of Gluconobacter japonicus and Gluconobacter oxydans, respectively.</title>
        <authorList>
            <person name="Li L."/>
            <person name="Cleenwerck I."/>
            <person name="De Vuyst L."/>
            <person name="Vandamme P."/>
        </authorList>
    </citation>
    <scope>NUCLEOTIDE SEQUENCE [LARGE SCALE GENOMIC DNA]</scope>
    <source>
        <strain evidence="1 2">LMG 1552</strain>
    </source>
</reference>
<evidence type="ECO:0000313" key="2">
    <source>
        <dbReference type="Proteomes" id="UP000075526"/>
    </source>
</evidence>
<dbReference type="EMBL" id="LHZF01000176">
    <property type="protein sequence ID" value="KXV13739.1"/>
    <property type="molecule type" value="Genomic_DNA"/>
</dbReference>
<dbReference type="AlphaFoldDB" id="A0A149RJ37"/>
<dbReference type="Proteomes" id="UP000075526">
    <property type="component" value="Unassembled WGS sequence"/>
</dbReference>
<evidence type="ECO:0000313" key="1">
    <source>
        <dbReference type="EMBL" id="KXV13739.1"/>
    </source>
</evidence>
<organism evidence="1 2">
    <name type="scientific">Acetobacter malorum</name>
    <dbReference type="NCBI Taxonomy" id="178901"/>
    <lineage>
        <taxon>Bacteria</taxon>
        <taxon>Pseudomonadati</taxon>
        <taxon>Pseudomonadota</taxon>
        <taxon>Alphaproteobacteria</taxon>
        <taxon>Acetobacterales</taxon>
        <taxon>Acetobacteraceae</taxon>
        <taxon>Acetobacter</taxon>
    </lineage>
</organism>
<gene>
    <name evidence="1" type="ORF">AD933_14950</name>
</gene>
<comment type="caution">
    <text evidence="1">The sequence shown here is derived from an EMBL/GenBank/DDBJ whole genome shotgun (WGS) entry which is preliminary data.</text>
</comment>
<accession>A0A149RJ37</accession>
<sequence length="210" mass="23816">MLVRTISFSEFDLNLINSLRGQNVSHIRVLSEVFLDIHCSNGTVVGFMPDETEILHPREEFWGDIKHPRIINGPFCEEDSLKNTIHEIDVLPAFGEIRSIWGLRTAVSVYEFQPLYSGYDPAAGFLRDAMPPEIQKLPLREFRWDNFNPDLVPAGADYVIADIGIILDVGGTAVNASTLENQWSITQEIPGISMLTEGVFKLRYEVYRIF</sequence>
<name>A0A149RJ37_9PROT</name>
<protein>
    <submittedName>
        <fullName evidence="1">Uncharacterized protein</fullName>
    </submittedName>
</protein>
<dbReference type="RefSeq" id="WP_061509131.1">
    <property type="nucleotide sequence ID" value="NZ_LHZF01000176.1"/>
</dbReference>
<dbReference type="PATRIC" id="fig|178901.13.peg.1622"/>